<reference evidence="2 3" key="1">
    <citation type="submission" date="2018-03" db="EMBL/GenBank/DDBJ databases">
        <authorList>
            <person name="Gully D."/>
        </authorList>
    </citation>
    <scope>NUCLEOTIDE SEQUENCE [LARGE SCALE GENOMIC DNA]</scope>
    <source>
        <strain evidence="2">ORS3257</strain>
    </source>
</reference>
<evidence type="ECO:0000313" key="3">
    <source>
        <dbReference type="Proteomes" id="UP000246085"/>
    </source>
</evidence>
<dbReference type="EMBL" id="LS398110">
    <property type="protein sequence ID" value="SPP91180.1"/>
    <property type="molecule type" value="Genomic_DNA"/>
</dbReference>
<dbReference type="KEGG" id="bvz:BRAD3257_0002"/>
<feature type="compositionally biased region" description="Low complexity" evidence="1">
    <location>
        <begin position="51"/>
        <end position="61"/>
    </location>
</feature>
<accession>A0A2U3PPW4</accession>
<evidence type="ECO:0000313" key="2">
    <source>
        <dbReference type="EMBL" id="SPP91180.1"/>
    </source>
</evidence>
<protein>
    <submittedName>
        <fullName evidence="2">Uncharacterized protein</fullName>
    </submittedName>
</protein>
<evidence type="ECO:0000256" key="1">
    <source>
        <dbReference type="SAM" id="MobiDB-lite"/>
    </source>
</evidence>
<name>A0A2U3PPW4_9BRAD</name>
<proteinExistence type="predicted"/>
<gene>
    <name evidence="2" type="ORF">BRAD3257_0002</name>
</gene>
<dbReference type="Proteomes" id="UP000246085">
    <property type="component" value="Chromosome BRAD3257"/>
</dbReference>
<sequence>MFRLQQRPSCPGLTRASTFFGLLRQAVDGRDEPGHDAVGTIATPTSEGAHLHPAAGAGLPLNRGELPPNALNPSAIRATLRDPDGFGHIGSMTRPSGVFGAVALFGCRASSNSEFSLGIGRVVQ</sequence>
<dbReference type="AlphaFoldDB" id="A0A2U3PPW4"/>
<feature type="region of interest" description="Disordered" evidence="1">
    <location>
        <begin position="44"/>
        <end position="66"/>
    </location>
</feature>
<organism evidence="2 3">
    <name type="scientific">Bradyrhizobium vignae</name>
    <dbReference type="NCBI Taxonomy" id="1549949"/>
    <lineage>
        <taxon>Bacteria</taxon>
        <taxon>Pseudomonadati</taxon>
        <taxon>Pseudomonadota</taxon>
        <taxon>Alphaproteobacteria</taxon>
        <taxon>Hyphomicrobiales</taxon>
        <taxon>Nitrobacteraceae</taxon>
        <taxon>Bradyrhizobium</taxon>
    </lineage>
</organism>